<dbReference type="GO" id="GO:0070628">
    <property type="term" value="F:proteasome binding"/>
    <property type="evidence" value="ECO:0007669"/>
    <property type="project" value="InterPro"/>
</dbReference>
<evidence type="ECO:0000256" key="2">
    <source>
        <dbReference type="ARBA" id="ARBA00004496"/>
    </source>
</evidence>
<dbReference type="GO" id="GO:0005829">
    <property type="term" value="C:cytosol"/>
    <property type="evidence" value="ECO:0007669"/>
    <property type="project" value="TreeGrafter"/>
</dbReference>
<dbReference type="InterPro" id="IPR021843">
    <property type="entry name" value="PSME4_C"/>
</dbReference>
<sequence length="1837" mass="211484">MEDDLFDSSQDRINRLGFKPQKEVVYNSLLHYADELDEEAKLWLVEIKTNLSKSVILREIRPGCVLWSARLAKYIKIHGLKFSKEDHVAFIHLIYELLTIPKLETYFIDKFAQILYVLIKKRYLLTPDDLVLEWRPLYDLCKRILTSNQTQLGLYRNYSSLNHTLCVVVQSARFYFPETATQEILDEIKPQLSPLATLPVTAGFLEWFLPVSLPPEKAHLGYKLWFDDIMELWTKGNNSATWDAEIMSQMASLASHNIGYIDWEPYIPSMFTRFLHSFNLPVVYKQQQSPKLFKVDTSAMALWIVSVLGGGSSCQMYLDKFLKTIESYFHPANFGVWFFKLKEMLRKLPEAFVERLHQERYKPKSWLTRTPESHRLTEEDIDRFVDSMKGIAKQAVYSKLGCTDVSVALQNLAVLRPKMIIPVLIESLYSTLDSVTEPHKLTSVMQCIVAVARPMVEGAKKGYPEGPTHVIPMLMLTLPGIDANDFRKCVVTFQFISIFVSLVPIIDSSKASEYYNNLTEEEEVICAATANFEDFVAQFFGRIFNFIDSSTLETTRMEKDMEKRSKIETLAESALSAVCYSVLSQCSTDIFKIALKKLHTFVTERILETKVAGRYLASICRKFSRVNPEETLKCLVPHLCNTIMSLTESPDIQNEEILDKELLYNMLILSELLGTKRGTLPFVPSILAVLDRTLHLSCREGYKIASKILNHLLVSLTSTCPTEQRAVSRSYDLHVKDYLSVKDWGKYANYRRLNLEWHVPGPEEIAAVQEIVSKYLPVELERIEKHISDEKPLSRSELCCSLKVILGILGGQQVFPLWEEDPICLLDSALKTTTCYPLALGVKGEVHMPDGSNIRKAVVHAMDRLQEKMLTCNEDDTKSLFAIIQILEVLLLNKSHCGLDFEKLCKNFQMVKKVLEDPLLGKKNHVRVLMIDRVVLQHEGRRVKAIPSFTNTHKLMLLNLLRLSCSFYSQVRVTAQAVLFQGLKYHAHSYTILIPQILENLQQDSALFHERFKGSLYVLLGPKMAPFITMHNWDVFTKLWPALIKATPSSKFSIITLLDSIIKAVQKHLTTIILEHEVPDACVEKAKMLWKNAPLPEGPMVTDEEVERGIQRLKDRNEYDLQQYYLSLNAIMDAIEENNLHWRYYEMGIRFLRDLVHPDVKYPARAVKIFLHTLINDSLELRKIAVRSTIYLLKQQKRPYKKVKANIQSLCHEPLPEYLPPGIRPDNMWLQYNSKTSPKTEEDWDQPRYLHKPNIGYFHWPKDLELFAPSREQPPFNIAEGDMTAEEREVQNFFLNKENIDQLITYFSLEDRKGKDKFNGAGFFMFKQLFKNHGDAFLDVFKPHLQRLVVDKHESSQRCAAEIIAGLIRGSKHWPFDKVTALWEFLGPLIRTALSNMTEETVPDWGICFATAAEKRDPNRIHWLLEILMEDPLREESSYLGCGRLYALQGALNQQKWRVSELHIRLLDYVRPFLTHPFQNVRERIGNVLTNIFQPDMKMMNAKTLGPHVDEFMLDIVREVDSLYSLTFSDDNNKCKKDLNNITVNEITGKLDNVQITDADKAISNKLDTSAEKEVCIRLFKTICKWITSSLSRSPASVRPEYYSIFPLLCILESYDQDDEIGNICTGTVAALARSPTEAELLPLVFSSVWKVARSGSWWAKSSVVEFLQVFIFHNMFTVLNDSKWTKETTDIVLEMLQDERLEVREKAAEVLGGLLHCDFISNTAQLLEYFKKKADTKIKNSRAKDGKSLRIRHSGILGLCSFINSSPYDVPDCVPEIFFILGNHLNDPQPIPSTIRKTLNDFKRTHHDNWEVHQLKFTEKELEVMNDLTVPPSYYA</sequence>
<accession>A0AAW2HHU6</accession>
<evidence type="ECO:0000256" key="6">
    <source>
        <dbReference type="ARBA" id="ARBA00022763"/>
    </source>
</evidence>
<feature type="domain" description="Proteasome activator complex subunit 4-like HEAT repeat-like" evidence="11">
    <location>
        <begin position="1166"/>
        <end position="1449"/>
    </location>
</feature>
<keyword evidence="7" id="KW-0234">DNA repair</keyword>
<name>A0AAW2HHU6_9NEOP</name>
<evidence type="ECO:0008006" key="13">
    <source>
        <dbReference type="Google" id="ProtNLM"/>
    </source>
</evidence>
<dbReference type="InterPro" id="IPR035309">
    <property type="entry name" value="PSME4"/>
</dbReference>
<organism evidence="12">
    <name type="scientific">Menopon gallinae</name>
    <name type="common">poultry shaft louse</name>
    <dbReference type="NCBI Taxonomy" id="328185"/>
    <lineage>
        <taxon>Eukaryota</taxon>
        <taxon>Metazoa</taxon>
        <taxon>Ecdysozoa</taxon>
        <taxon>Arthropoda</taxon>
        <taxon>Hexapoda</taxon>
        <taxon>Insecta</taxon>
        <taxon>Pterygota</taxon>
        <taxon>Neoptera</taxon>
        <taxon>Paraneoptera</taxon>
        <taxon>Psocodea</taxon>
        <taxon>Troctomorpha</taxon>
        <taxon>Phthiraptera</taxon>
        <taxon>Amblycera</taxon>
        <taxon>Menoponidae</taxon>
        <taxon>Menopon</taxon>
    </lineage>
</organism>
<dbReference type="InterPro" id="IPR055455">
    <property type="entry name" value="HEAT_PSME4"/>
</dbReference>
<evidence type="ECO:0000256" key="8">
    <source>
        <dbReference type="ARBA" id="ARBA00023242"/>
    </source>
</evidence>
<dbReference type="GO" id="GO:0016504">
    <property type="term" value="F:peptidase activator activity"/>
    <property type="evidence" value="ECO:0007669"/>
    <property type="project" value="InterPro"/>
</dbReference>
<evidence type="ECO:0000256" key="7">
    <source>
        <dbReference type="ARBA" id="ARBA00023204"/>
    </source>
</evidence>
<evidence type="ECO:0000256" key="5">
    <source>
        <dbReference type="ARBA" id="ARBA00022737"/>
    </source>
</evidence>
<evidence type="ECO:0000313" key="12">
    <source>
        <dbReference type="EMBL" id="KAL0269474.1"/>
    </source>
</evidence>
<dbReference type="Pfam" id="PF16507">
    <property type="entry name" value="HEAT_PSME4_mid"/>
    <property type="match status" value="1"/>
</dbReference>
<comment type="similarity">
    <text evidence="3">Belongs to the BLM10 family.</text>
</comment>
<evidence type="ECO:0000259" key="10">
    <source>
        <dbReference type="Pfam" id="PF16507"/>
    </source>
</evidence>
<dbReference type="GO" id="GO:0010499">
    <property type="term" value="P:proteasomal ubiquitin-independent protein catabolic process"/>
    <property type="evidence" value="ECO:0007669"/>
    <property type="project" value="TreeGrafter"/>
</dbReference>
<dbReference type="GO" id="GO:0006281">
    <property type="term" value="P:DNA repair"/>
    <property type="evidence" value="ECO:0007669"/>
    <property type="project" value="UniProtKB-KW"/>
</dbReference>
<dbReference type="InterPro" id="IPR016024">
    <property type="entry name" value="ARM-type_fold"/>
</dbReference>
<dbReference type="PANTHER" id="PTHR32170:SF3">
    <property type="entry name" value="PROTEASOME ACTIVATOR COMPLEX SUBUNIT 4"/>
    <property type="match status" value="1"/>
</dbReference>
<evidence type="ECO:0000259" key="11">
    <source>
        <dbReference type="Pfam" id="PF23096"/>
    </source>
</evidence>
<dbReference type="GO" id="GO:0016607">
    <property type="term" value="C:nuclear speck"/>
    <property type="evidence" value="ECO:0007669"/>
    <property type="project" value="UniProtKB-SubCell"/>
</dbReference>
<reference evidence="12" key="1">
    <citation type="journal article" date="2024" name="Gigascience">
        <title>Chromosome-level genome of the poultry shaft louse Menopon gallinae provides insight into the host-switching and adaptive evolution of parasitic lice.</title>
        <authorList>
            <person name="Xu Y."/>
            <person name="Ma L."/>
            <person name="Liu S."/>
            <person name="Liang Y."/>
            <person name="Liu Q."/>
            <person name="He Z."/>
            <person name="Tian L."/>
            <person name="Duan Y."/>
            <person name="Cai W."/>
            <person name="Li H."/>
            <person name="Song F."/>
        </authorList>
    </citation>
    <scope>NUCLEOTIDE SEQUENCE</scope>
    <source>
        <strain evidence="12">Cailab_2023a</strain>
    </source>
</reference>
<dbReference type="InterPro" id="IPR011989">
    <property type="entry name" value="ARM-like"/>
</dbReference>
<feature type="domain" description="Proteasome activator complex subunit 4 C-terminal" evidence="9">
    <location>
        <begin position="1752"/>
        <end position="1837"/>
    </location>
</feature>
<gene>
    <name evidence="12" type="ORF">PYX00_007188</name>
</gene>
<protein>
    <recommendedName>
        <fullName evidence="13">Proteasome activator complex subunit 4</fullName>
    </recommendedName>
</protein>
<keyword evidence="6" id="KW-0227">DNA damage</keyword>
<proteinExistence type="inferred from homology"/>
<keyword evidence="4" id="KW-0963">Cytoplasm</keyword>
<comment type="caution">
    <text evidence="12">The sequence shown here is derived from an EMBL/GenBank/DDBJ whole genome shotgun (WGS) entry which is preliminary data.</text>
</comment>
<dbReference type="Gene3D" id="1.25.10.10">
    <property type="entry name" value="Leucine-rich Repeat Variant"/>
    <property type="match status" value="1"/>
</dbReference>
<evidence type="ECO:0000256" key="4">
    <source>
        <dbReference type="ARBA" id="ARBA00022490"/>
    </source>
</evidence>
<keyword evidence="5" id="KW-0677">Repeat</keyword>
<evidence type="ECO:0000256" key="1">
    <source>
        <dbReference type="ARBA" id="ARBA00004324"/>
    </source>
</evidence>
<dbReference type="Pfam" id="PF11919">
    <property type="entry name" value="PSME4_C"/>
    <property type="match status" value="1"/>
</dbReference>
<feature type="domain" description="Proteasome activator Blm10 middle HEAT repeats region" evidence="10">
    <location>
        <begin position="318"/>
        <end position="804"/>
    </location>
</feature>
<evidence type="ECO:0000259" key="9">
    <source>
        <dbReference type="Pfam" id="PF11919"/>
    </source>
</evidence>
<dbReference type="InterPro" id="IPR032430">
    <property type="entry name" value="Blm10_mid"/>
</dbReference>
<comment type="subcellular location">
    <subcellularLocation>
        <location evidence="2">Cytoplasm</location>
    </subcellularLocation>
    <subcellularLocation>
        <location evidence="1">Nucleus speckle</location>
    </subcellularLocation>
</comment>
<dbReference type="EMBL" id="JARGDH010000004">
    <property type="protein sequence ID" value="KAL0269474.1"/>
    <property type="molecule type" value="Genomic_DNA"/>
</dbReference>
<keyword evidence="8" id="KW-0539">Nucleus</keyword>
<dbReference type="Pfam" id="PF23096">
    <property type="entry name" value="HEAT_PSME4"/>
    <property type="match status" value="1"/>
</dbReference>
<dbReference type="SUPFAM" id="SSF48371">
    <property type="entry name" value="ARM repeat"/>
    <property type="match status" value="2"/>
</dbReference>
<dbReference type="PANTHER" id="PTHR32170">
    <property type="entry name" value="PROTEASOME ACTIVATOR COMPLEX SUBUNIT 4"/>
    <property type="match status" value="1"/>
</dbReference>
<evidence type="ECO:0000256" key="3">
    <source>
        <dbReference type="ARBA" id="ARBA00005739"/>
    </source>
</evidence>